<evidence type="ECO:0000313" key="1">
    <source>
        <dbReference type="EMBL" id="PIC22690.1"/>
    </source>
</evidence>
<dbReference type="Proteomes" id="UP000230233">
    <property type="component" value="Chromosome V"/>
</dbReference>
<keyword evidence="2" id="KW-1185">Reference proteome</keyword>
<protein>
    <recommendedName>
        <fullName evidence="3">F-box domain-containing protein</fullName>
    </recommendedName>
</protein>
<dbReference type="PANTHER" id="PTHR21503">
    <property type="entry name" value="F-BOX-CONTAINING HYPOTHETICAL PROTEIN C.ELEGANS"/>
    <property type="match status" value="1"/>
</dbReference>
<evidence type="ECO:0008006" key="3">
    <source>
        <dbReference type="Google" id="ProtNLM"/>
    </source>
</evidence>
<proteinExistence type="predicted"/>
<evidence type="ECO:0000313" key="2">
    <source>
        <dbReference type="Proteomes" id="UP000230233"/>
    </source>
</evidence>
<sequence>MPINLLKLPRLVGLLVVTELEEYSEIFLLSICSRRTYSLVKNARITAPPKLVFVFREFQEHKKIDIEVLDEIQGWFHVTSLIHVHELASDDILTVKLSHDYKADTNIDLWCEGVGLFCHRFECANEPLAVQKAFQDHINSIFHYSDAYELHLKCEGILPNITNVKDIVILRDTVDVPALTDVLATYPDHRSIFIRSKTVEKLPADSPFFQIQHVLVRSHCGPDYFQNFVGRNMWLQFVTLTDQDIIQFLHKWMSNESYHNLESLTIVLENTLSINVGVIRQSIEFEEYDSNEPEKRPAEYVHDVPIRQHFSLSYPLRNQEFVEVKRITDGKRAFLRIQPFAFQFFVHKD</sequence>
<dbReference type="EMBL" id="PDUG01000005">
    <property type="protein sequence ID" value="PIC22690.1"/>
    <property type="molecule type" value="Genomic_DNA"/>
</dbReference>
<accession>A0A2G5T5Z0</accession>
<reference evidence="2" key="1">
    <citation type="submission" date="2017-10" db="EMBL/GenBank/DDBJ databases">
        <title>Rapid genome shrinkage in a self-fertile nematode reveals novel sperm competition proteins.</title>
        <authorList>
            <person name="Yin D."/>
            <person name="Schwarz E.M."/>
            <person name="Thomas C.G."/>
            <person name="Felde R.L."/>
            <person name="Korf I.F."/>
            <person name="Cutter A.D."/>
            <person name="Schartner C.M."/>
            <person name="Ralston E.J."/>
            <person name="Meyer B.J."/>
            <person name="Haag E.S."/>
        </authorList>
    </citation>
    <scope>NUCLEOTIDE SEQUENCE [LARGE SCALE GENOMIC DNA]</scope>
    <source>
        <strain evidence="2">JU1422</strain>
    </source>
</reference>
<gene>
    <name evidence="1" type="primary">Cnig_chr_V.g16658</name>
    <name evidence="1" type="ORF">B9Z55_016658</name>
</gene>
<dbReference type="PANTHER" id="PTHR21503:SF8">
    <property type="entry name" value="F-BOX ASSOCIATED DOMAIN-CONTAINING PROTEIN-RELATED"/>
    <property type="match status" value="1"/>
</dbReference>
<name>A0A2G5T5Z0_9PELO</name>
<organism evidence="1 2">
    <name type="scientific">Caenorhabditis nigoni</name>
    <dbReference type="NCBI Taxonomy" id="1611254"/>
    <lineage>
        <taxon>Eukaryota</taxon>
        <taxon>Metazoa</taxon>
        <taxon>Ecdysozoa</taxon>
        <taxon>Nematoda</taxon>
        <taxon>Chromadorea</taxon>
        <taxon>Rhabditida</taxon>
        <taxon>Rhabditina</taxon>
        <taxon>Rhabditomorpha</taxon>
        <taxon>Rhabditoidea</taxon>
        <taxon>Rhabditidae</taxon>
        <taxon>Peloderinae</taxon>
        <taxon>Caenorhabditis</taxon>
    </lineage>
</organism>
<comment type="caution">
    <text evidence="1">The sequence shown here is derived from an EMBL/GenBank/DDBJ whole genome shotgun (WGS) entry which is preliminary data.</text>
</comment>
<dbReference type="AlphaFoldDB" id="A0A2G5T5Z0"/>